<dbReference type="Proteomes" id="UP000199300">
    <property type="component" value="Unassembled WGS sequence"/>
</dbReference>
<protein>
    <submittedName>
        <fullName evidence="2">Stage II sporulation protein P</fullName>
    </submittedName>
</protein>
<evidence type="ECO:0000256" key="1">
    <source>
        <dbReference type="SAM" id="Phobius"/>
    </source>
</evidence>
<dbReference type="RefSeq" id="WP_091497394.1">
    <property type="nucleotide sequence ID" value="NZ_FODJ01000006.1"/>
</dbReference>
<dbReference type="NCBIfam" id="TIGR02867">
    <property type="entry name" value="spore_II_P"/>
    <property type="match status" value="1"/>
</dbReference>
<gene>
    <name evidence="2" type="ORF">SAMN04488134_10689</name>
</gene>
<sequence length="383" mass="42944">MVGNKKSGFKAPMMVKAMLIWMLICLTLYGIIGLLTYIPRGKALSNATLSTISEHIDSSLYLALLATEYRALGAHYADELPNISVSETLLQLTTQLNLSDVRTLFGNTIPGFQPYRYRIIVGQADTNYDNLPVESSPPLEIIMEDRLVTDSSGADKTEQDDKPEQINDPSIFIYNTHNRESFLPHLENTDDPNSAFHSDVNVTLVSEQLKQSLADKGIGAIVDRTDFTNVLHQEGLEYWQSYDASRPVVEEAIAQNQSVEYVFDLHRDSRRYEDTMITIEGEDFARLFFVIGADFEGNEKNIELAKQLHERLEAAYPGLSRGVVEMGGTGRNGVYNQNISEQALLIEFGGVDNSFEELYRSADAFAEIFADFYWDAEPTSTSD</sequence>
<feature type="transmembrane region" description="Helical" evidence="1">
    <location>
        <begin position="20"/>
        <end position="38"/>
    </location>
</feature>
<evidence type="ECO:0000313" key="3">
    <source>
        <dbReference type="Proteomes" id="UP000199300"/>
    </source>
</evidence>
<organism evidence="2 3">
    <name type="scientific">Amphibacillus marinus</name>
    <dbReference type="NCBI Taxonomy" id="872970"/>
    <lineage>
        <taxon>Bacteria</taxon>
        <taxon>Bacillati</taxon>
        <taxon>Bacillota</taxon>
        <taxon>Bacilli</taxon>
        <taxon>Bacillales</taxon>
        <taxon>Bacillaceae</taxon>
        <taxon>Amphibacillus</taxon>
    </lineage>
</organism>
<name>A0A1H8NT27_9BACI</name>
<keyword evidence="3" id="KW-1185">Reference proteome</keyword>
<dbReference type="Pfam" id="PF07454">
    <property type="entry name" value="SpoIIP"/>
    <property type="match status" value="1"/>
</dbReference>
<proteinExistence type="predicted"/>
<dbReference type="SUPFAM" id="SSF53187">
    <property type="entry name" value="Zn-dependent exopeptidases"/>
    <property type="match status" value="1"/>
</dbReference>
<accession>A0A1H8NT27</accession>
<dbReference type="InterPro" id="IPR010897">
    <property type="entry name" value="Spore_II_P"/>
</dbReference>
<keyword evidence="1" id="KW-0472">Membrane</keyword>
<dbReference type="OrthoDB" id="1633470at2"/>
<dbReference type="STRING" id="872970.SAMN04488134_10689"/>
<keyword evidence="1" id="KW-0812">Transmembrane</keyword>
<keyword evidence="1" id="KW-1133">Transmembrane helix</keyword>
<reference evidence="2 3" key="1">
    <citation type="submission" date="2016-10" db="EMBL/GenBank/DDBJ databases">
        <authorList>
            <person name="de Groot N.N."/>
        </authorList>
    </citation>
    <scope>NUCLEOTIDE SEQUENCE [LARGE SCALE GENOMIC DNA]</scope>
    <source>
        <strain evidence="2 3">CGMCC 1.10434</strain>
    </source>
</reference>
<dbReference type="EMBL" id="FODJ01000006">
    <property type="protein sequence ID" value="SEO32553.1"/>
    <property type="molecule type" value="Genomic_DNA"/>
</dbReference>
<dbReference type="AlphaFoldDB" id="A0A1H8NT27"/>
<evidence type="ECO:0000313" key="2">
    <source>
        <dbReference type="EMBL" id="SEO32553.1"/>
    </source>
</evidence>